<dbReference type="AlphaFoldDB" id="H0ERT9"/>
<comment type="caution">
    <text evidence="3">The sequence shown here is derived from an EMBL/GenBank/DDBJ whole genome shotgun (WGS) entry which is preliminary data.</text>
</comment>
<feature type="compositionally biased region" description="Basic and acidic residues" evidence="1">
    <location>
        <begin position="1"/>
        <end position="11"/>
    </location>
</feature>
<evidence type="ECO:0000256" key="1">
    <source>
        <dbReference type="SAM" id="MobiDB-lite"/>
    </source>
</evidence>
<protein>
    <recommendedName>
        <fullName evidence="2">Myb-like DNA-binding domain-containing protein</fullName>
    </recommendedName>
</protein>
<feature type="compositionally biased region" description="Basic residues" evidence="1">
    <location>
        <begin position="125"/>
        <end position="136"/>
    </location>
</feature>
<dbReference type="Pfam" id="PF22980">
    <property type="entry name" value="Myb_DNA-bind_8"/>
    <property type="match status" value="1"/>
</dbReference>
<evidence type="ECO:0000313" key="3">
    <source>
        <dbReference type="EMBL" id="EHK98900.1"/>
    </source>
</evidence>
<evidence type="ECO:0000313" key="4">
    <source>
        <dbReference type="Proteomes" id="UP000005446"/>
    </source>
</evidence>
<accession>H0ERT9</accession>
<dbReference type="InParanoid" id="H0ERT9"/>
<feature type="region of interest" description="Disordered" evidence="1">
    <location>
        <begin position="1"/>
        <end position="23"/>
    </location>
</feature>
<dbReference type="EMBL" id="AGUE01000135">
    <property type="protein sequence ID" value="EHK98900.1"/>
    <property type="molecule type" value="Genomic_DNA"/>
</dbReference>
<dbReference type="OrthoDB" id="5403747at2759"/>
<gene>
    <name evidence="3" type="ORF">M7I_5410</name>
</gene>
<proteinExistence type="predicted"/>
<sequence length="191" mass="20108">MSSDNEDHSVKDTSSVAKPPYEATPKDASFFFSVLKNCKSKPDVDWDAVAAEQGLKSAGVAKVRYGQIKNKCGMTAIPPGTKSTPKEPKTPTKRKATTKAGGSAKMAKTDGGEDDEGAVATPTKSPKKRATPKKAPKSAVKAEADEDEDMDAGSGDDVKPGVVLAFQIAMLGEDHTSINSPGIRTQSFKHI</sequence>
<dbReference type="Proteomes" id="UP000005446">
    <property type="component" value="Unassembled WGS sequence"/>
</dbReference>
<feature type="domain" description="Myb-like DNA-binding" evidence="2">
    <location>
        <begin position="27"/>
        <end position="73"/>
    </location>
</feature>
<organism evidence="3 4">
    <name type="scientific">Glarea lozoyensis (strain ATCC 74030 / MF5533)</name>
    <dbReference type="NCBI Taxonomy" id="1104152"/>
    <lineage>
        <taxon>Eukaryota</taxon>
        <taxon>Fungi</taxon>
        <taxon>Dikarya</taxon>
        <taxon>Ascomycota</taxon>
        <taxon>Pezizomycotina</taxon>
        <taxon>Leotiomycetes</taxon>
        <taxon>Helotiales</taxon>
        <taxon>Helotiaceae</taxon>
        <taxon>Glarea</taxon>
    </lineage>
</organism>
<dbReference type="HOGENOM" id="CLU_1489154_0_0_1"/>
<dbReference type="InterPro" id="IPR054505">
    <property type="entry name" value="Myb_DNA-bind_8"/>
</dbReference>
<keyword evidence="4" id="KW-1185">Reference proteome</keyword>
<reference evidence="3 4" key="1">
    <citation type="journal article" date="2012" name="Eukaryot. Cell">
        <title>Genome sequence of the fungus Glarea lozoyensis: the first genome sequence of a species from the Helotiaceae family.</title>
        <authorList>
            <person name="Youssar L."/>
            <person name="Gruening B.A."/>
            <person name="Erxleben A."/>
            <person name="Guenther S."/>
            <person name="Huettel W."/>
        </authorList>
    </citation>
    <scope>NUCLEOTIDE SEQUENCE [LARGE SCALE GENOMIC DNA]</scope>
    <source>
        <strain evidence="4">ATCC 74030 / MF5533</strain>
    </source>
</reference>
<evidence type="ECO:0000259" key="2">
    <source>
        <dbReference type="Pfam" id="PF22980"/>
    </source>
</evidence>
<feature type="region of interest" description="Disordered" evidence="1">
    <location>
        <begin position="70"/>
        <end position="158"/>
    </location>
</feature>
<name>H0ERT9_GLAL7</name>